<proteinExistence type="predicted"/>
<sequence length="80" mass="8527">MNSRRLGVAAVACAVLAVVLWWFARDIVTGAPPVIDPPVEGSIERIHTDPQLLLAATVLAGLTMVLTTLAVLRRAPRVES</sequence>
<protein>
    <submittedName>
        <fullName evidence="2">Uncharacterized protein</fullName>
    </submittedName>
</protein>
<evidence type="ECO:0000313" key="2">
    <source>
        <dbReference type="EMBL" id="RBA32329.1"/>
    </source>
</evidence>
<keyword evidence="1" id="KW-1133">Transmembrane helix</keyword>
<dbReference type="AlphaFoldDB" id="A0A365P7H8"/>
<gene>
    <name evidence="2" type="ORF">DQ226_14610</name>
</gene>
<evidence type="ECO:0000256" key="1">
    <source>
        <dbReference type="SAM" id="Phobius"/>
    </source>
</evidence>
<keyword evidence="1" id="KW-0472">Membrane</keyword>
<name>A0A365P7H8_9ACTN</name>
<accession>A0A365P7H8</accession>
<keyword evidence="1" id="KW-0812">Transmembrane</keyword>
<feature type="transmembrane region" description="Helical" evidence="1">
    <location>
        <begin position="54"/>
        <end position="72"/>
    </location>
</feature>
<reference evidence="2 3" key="1">
    <citation type="submission" date="2018-06" db="EMBL/GenBank/DDBJ databases">
        <title>Whole genome sequencing of four bacterial strains from South Shetland trench revealing bio-synthetic gene clusters.</title>
        <authorList>
            <person name="Abdel-Mageed W.M."/>
            <person name="Lehri B."/>
            <person name="Jarmusch S.A."/>
            <person name="Miranda K."/>
            <person name="Goodfellow M."/>
            <person name="Jaspars M."/>
            <person name="Karlyshev A.V."/>
        </authorList>
    </citation>
    <scope>NUCLEOTIDE SEQUENCE [LARGE SCALE GENOMIC DNA]</scope>
    <source>
        <strain evidence="2 3">SST1</strain>
    </source>
</reference>
<comment type="caution">
    <text evidence="2">The sequence shown here is derived from an EMBL/GenBank/DDBJ whole genome shotgun (WGS) entry which is preliminary data.</text>
</comment>
<dbReference type="Proteomes" id="UP000252187">
    <property type="component" value="Unassembled WGS sequence"/>
</dbReference>
<evidence type="ECO:0000313" key="3">
    <source>
        <dbReference type="Proteomes" id="UP000252187"/>
    </source>
</evidence>
<organism evidence="2 3">
    <name type="scientific">Dietzia maris</name>
    <dbReference type="NCBI Taxonomy" id="37915"/>
    <lineage>
        <taxon>Bacteria</taxon>
        <taxon>Bacillati</taxon>
        <taxon>Actinomycetota</taxon>
        <taxon>Actinomycetes</taxon>
        <taxon>Mycobacteriales</taxon>
        <taxon>Dietziaceae</taxon>
        <taxon>Dietzia</taxon>
    </lineage>
</organism>
<dbReference type="EMBL" id="QNTT01000050">
    <property type="protein sequence ID" value="RBA32329.1"/>
    <property type="molecule type" value="Genomic_DNA"/>
</dbReference>